<dbReference type="Pfam" id="PF14990">
    <property type="entry name" value="DUF4516"/>
    <property type="match status" value="1"/>
</dbReference>
<keyword evidence="4 8" id="KW-1133">Transmembrane helix</keyword>
<evidence type="ECO:0000256" key="5">
    <source>
        <dbReference type="ARBA" id="ARBA00023128"/>
    </source>
</evidence>
<evidence type="ECO:0000256" key="4">
    <source>
        <dbReference type="ARBA" id="ARBA00022989"/>
    </source>
</evidence>
<keyword evidence="6 8" id="KW-0472">Membrane</keyword>
<accession>A0A0A0KQX5</accession>
<evidence type="ECO:0000313" key="10">
    <source>
        <dbReference type="Proteomes" id="UP000029981"/>
    </source>
</evidence>
<feature type="transmembrane region" description="Helical" evidence="8">
    <location>
        <begin position="17"/>
        <end position="39"/>
    </location>
</feature>
<keyword evidence="5" id="KW-0496">Mitochondrion</keyword>
<organism evidence="9 10">
    <name type="scientific">Cucumis sativus</name>
    <name type="common">Cucumber</name>
    <dbReference type="NCBI Taxonomy" id="3659"/>
    <lineage>
        <taxon>Eukaryota</taxon>
        <taxon>Viridiplantae</taxon>
        <taxon>Streptophyta</taxon>
        <taxon>Embryophyta</taxon>
        <taxon>Tracheophyta</taxon>
        <taxon>Spermatophyta</taxon>
        <taxon>Magnoliopsida</taxon>
        <taxon>eudicotyledons</taxon>
        <taxon>Gunneridae</taxon>
        <taxon>Pentapetalae</taxon>
        <taxon>rosids</taxon>
        <taxon>fabids</taxon>
        <taxon>Cucurbitales</taxon>
        <taxon>Cucurbitaceae</taxon>
        <taxon>Benincaseae</taxon>
        <taxon>Cucumis</taxon>
    </lineage>
</organism>
<dbReference type="GO" id="GO:0005739">
    <property type="term" value="C:mitochondrion"/>
    <property type="evidence" value="ECO:0000318"/>
    <property type="project" value="GO_Central"/>
</dbReference>
<dbReference type="GO" id="GO:0034551">
    <property type="term" value="P:mitochondrial respiratory chain complex III assembly"/>
    <property type="evidence" value="ECO:0000318"/>
    <property type="project" value="GO_Central"/>
</dbReference>
<name>A0A0A0KQX5_CUCSA</name>
<keyword evidence="3" id="KW-0999">Mitochondrion inner membrane</keyword>
<evidence type="ECO:0000256" key="2">
    <source>
        <dbReference type="ARBA" id="ARBA00022692"/>
    </source>
</evidence>
<evidence type="ECO:0000256" key="7">
    <source>
        <dbReference type="ARBA" id="ARBA00044944"/>
    </source>
</evidence>
<sequence>MTQKFGGGLRPTGTPSVGWSFVVVISSLLAGASIVHNIFKPNLTLPPADSAQTTTNKENPI</sequence>
<keyword evidence="2 8" id="KW-0812">Transmembrane</keyword>
<dbReference type="PANTHER" id="PTHR28492">
    <property type="entry name" value="HYPOTHETICAL PROTEIN LOC691921"/>
    <property type="match status" value="1"/>
</dbReference>
<dbReference type="AlphaFoldDB" id="A0A0A0KQX5"/>
<dbReference type="InterPro" id="IPR027858">
    <property type="entry name" value="BRAWNIN"/>
</dbReference>
<dbReference type="GO" id="GO:0005743">
    <property type="term" value="C:mitochondrial inner membrane"/>
    <property type="evidence" value="ECO:0007669"/>
    <property type="project" value="UniProtKB-SubCell"/>
</dbReference>
<evidence type="ECO:0000256" key="6">
    <source>
        <dbReference type="ARBA" id="ARBA00023136"/>
    </source>
</evidence>
<reference evidence="9 10" key="4">
    <citation type="journal article" date="2011" name="BMC Genomics">
        <title>RNA-Seq improves annotation of protein-coding genes in the cucumber genome.</title>
        <authorList>
            <person name="Li Z."/>
            <person name="Zhang Z."/>
            <person name="Yan P."/>
            <person name="Huang S."/>
            <person name="Fei Z."/>
            <person name="Lin K."/>
        </authorList>
    </citation>
    <scope>NUCLEOTIDE SEQUENCE [LARGE SCALE GENOMIC DNA]</scope>
    <source>
        <strain evidence="10">cv. 9930</strain>
    </source>
</reference>
<evidence type="ECO:0000256" key="8">
    <source>
        <dbReference type="SAM" id="Phobius"/>
    </source>
</evidence>
<comment type="subcellular location">
    <subcellularLocation>
        <location evidence="1">Mitochondrion inner membrane</location>
        <topology evidence="1">Single-pass membrane protein</topology>
    </subcellularLocation>
</comment>
<reference evidence="9 10" key="1">
    <citation type="journal article" date="2009" name="Nat. Genet.">
        <title>The genome of the cucumber, Cucumis sativus L.</title>
        <authorList>
            <person name="Huang S."/>
            <person name="Li R."/>
            <person name="Zhang Z."/>
            <person name="Li L."/>
            <person name="Gu X."/>
            <person name="Fan W."/>
            <person name="Lucas W.J."/>
            <person name="Wang X."/>
            <person name="Xie B."/>
            <person name="Ni P."/>
            <person name="Ren Y."/>
            <person name="Zhu H."/>
            <person name="Li J."/>
            <person name="Lin K."/>
            <person name="Jin W."/>
            <person name="Fei Z."/>
            <person name="Li G."/>
            <person name="Staub J."/>
            <person name="Kilian A."/>
            <person name="van der Vossen E.A."/>
            <person name="Wu Y."/>
            <person name="Guo J."/>
            <person name="He J."/>
            <person name="Jia Z."/>
            <person name="Ren Y."/>
            <person name="Tian G."/>
            <person name="Lu Y."/>
            <person name="Ruan J."/>
            <person name="Qian W."/>
            <person name="Wang M."/>
            <person name="Huang Q."/>
            <person name="Li B."/>
            <person name="Xuan Z."/>
            <person name="Cao J."/>
            <person name="Asan"/>
            <person name="Wu Z."/>
            <person name="Zhang J."/>
            <person name="Cai Q."/>
            <person name="Bai Y."/>
            <person name="Zhao B."/>
            <person name="Han Y."/>
            <person name="Li Y."/>
            <person name="Li X."/>
            <person name="Wang S."/>
            <person name="Shi Q."/>
            <person name="Liu S."/>
            <person name="Cho W.K."/>
            <person name="Kim J.Y."/>
            <person name="Xu Y."/>
            <person name="Heller-Uszynska K."/>
            <person name="Miao H."/>
            <person name="Cheng Z."/>
            <person name="Zhang S."/>
            <person name="Wu J."/>
            <person name="Yang Y."/>
            <person name="Kang H."/>
            <person name="Li M."/>
            <person name="Liang H."/>
            <person name="Ren X."/>
            <person name="Shi Z."/>
            <person name="Wen M."/>
            <person name="Jian M."/>
            <person name="Yang H."/>
            <person name="Zhang G."/>
            <person name="Yang Z."/>
            <person name="Chen R."/>
            <person name="Liu S."/>
            <person name="Li J."/>
            <person name="Ma L."/>
            <person name="Liu H."/>
            <person name="Zhou Y."/>
            <person name="Zhao J."/>
            <person name="Fang X."/>
            <person name="Li G."/>
            <person name="Fang L."/>
            <person name="Li Y."/>
            <person name="Liu D."/>
            <person name="Zheng H."/>
            <person name="Zhang Y."/>
            <person name="Qin N."/>
            <person name="Li Z."/>
            <person name="Yang G."/>
            <person name="Yang S."/>
            <person name="Bolund L."/>
            <person name="Kristiansen K."/>
            <person name="Zheng H."/>
            <person name="Li S."/>
            <person name="Zhang X."/>
            <person name="Yang H."/>
            <person name="Wang J."/>
            <person name="Sun R."/>
            <person name="Zhang B."/>
            <person name="Jiang S."/>
            <person name="Wang J."/>
            <person name="Du Y."/>
            <person name="Li S."/>
        </authorList>
    </citation>
    <scope>NUCLEOTIDE SEQUENCE [LARGE SCALE GENOMIC DNA]</scope>
    <source>
        <strain evidence="10">cv. 9930</strain>
    </source>
</reference>
<evidence type="ECO:0000256" key="1">
    <source>
        <dbReference type="ARBA" id="ARBA00004434"/>
    </source>
</evidence>
<gene>
    <name evidence="9" type="ORF">Csa_5G517080</name>
</gene>
<comment type="similarity">
    <text evidence="7">Belongs to the UQCC6 family.</text>
</comment>
<dbReference type="PANTHER" id="PTHR28492:SF1">
    <property type="entry name" value="UBIQUINOL-CYTOCHROME-C REDUCTASE COMPLEX ASSEMBLY FACTOR 6"/>
    <property type="match status" value="1"/>
</dbReference>
<dbReference type="OMA" id="SMAWSTV"/>
<reference evidence="9 10" key="3">
    <citation type="journal article" date="2010" name="BMC Genomics">
        <title>Transcriptome sequencing and comparative analysis of cucumber flowers with different sex types.</title>
        <authorList>
            <person name="Guo S."/>
            <person name="Zheng Y."/>
            <person name="Joung J.G."/>
            <person name="Liu S."/>
            <person name="Zhang Z."/>
            <person name="Crasta O.R."/>
            <person name="Sobral B.W."/>
            <person name="Xu Y."/>
            <person name="Huang S."/>
            <person name="Fei Z."/>
        </authorList>
    </citation>
    <scope>NUCLEOTIDE SEQUENCE [LARGE SCALE GENOMIC DNA]</scope>
    <source>
        <strain evidence="10">cv. 9930</strain>
    </source>
</reference>
<dbReference type="EMBL" id="CM002926">
    <property type="protein sequence ID" value="KGN51309.1"/>
    <property type="molecule type" value="Genomic_DNA"/>
</dbReference>
<dbReference type="Gramene" id="KGN51309">
    <property type="protein sequence ID" value="KGN51309"/>
    <property type="gene ID" value="Csa_5G517080"/>
</dbReference>
<protein>
    <submittedName>
        <fullName evidence="9">Uncharacterized protein</fullName>
    </submittedName>
</protein>
<proteinExistence type="inferred from homology"/>
<reference evidence="9 10" key="2">
    <citation type="journal article" date="2009" name="PLoS ONE">
        <title>An integrated genetic and cytogenetic map of the cucumber genome.</title>
        <authorList>
            <person name="Ren Y."/>
            <person name="Zhang Z."/>
            <person name="Liu J."/>
            <person name="Staub J.E."/>
            <person name="Han Y."/>
            <person name="Cheng Z."/>
            <person name="Li X."/>
            <person name="Lu J."/>
            <person name="Miao H."/>
            <person name="Kang H."/>
            <person name="Xie B."/>
            <person name="Gu X."/>
            <person name="Wang X."/>
            <person name="Du Y."/>
            <person name="Jin W."/>
            <person name="Huang S."/>
        </authorList>
    </citation>
    <scope>NUCLEOTIDE SEQUENCE [LARGE SCALE GENOMIC DNA]</scope>
    <source>
        <strain evidence="10">cv. 9930</strain>
    </source>
</reference>
<dbReference type="Proteomes" id="UP000029981">
    <property type="component" value="Chromosome 5"/>
</dbReference>
<evidence type="ECO:0000256" key="3">
    <source>
        <dbReference type="ARBA" id="ARBA00022792"/>
    </source>
</evidence>
<keyword evidence="10" id="KW-1185">Reference proteome</keyword>
<evidence type="ECO:0000313" key="9">
    <source>
        <dbReference type="EMBL" id="KGN51309.1"/>
    </source>
</evidence>